<dbReference type="EMBL" id="HBKR01039590">
    <property type="protein sequence ID" value="CAE2340057.1"/>
    <property type="molecule type" value="Transcribed_RNA"/>
</dbReference>
<sequence length="219" mass="25753">MFNFGAKNKTFRPKKKIPKDTKQYELHQYAKATLGSGNLKAAVQLPPKEDQDEWLAVNTVDFFNQVNLLYGSISEFCTEQSCPIMSAGPKYEYHWADGVEVKKPLKCSAPEYVDRLMRWIQDQLDNEKIFPSTVDIPFPKEFKLYVKNIFRRMFRVYAHIYHHHMEKINSLGEEAHLNTCFKHFYYFIEEFDLVDRREMAPLQDLIDAITGIKSEPIDD</sequence>
<gene>
    <name evidence="1" type="ORF">NAES01612_LOCUS25825</name>
</gene>
<dbReference type="SUPFAM" id="SSF101152">
    <property type="entry name" value="Mob1/phocein"/>
    <property type="match status" value="1"/>
</dbReference>
<protein>
    <submittedName>
        <fullName evidence="1">Uncharacterized protein</fullName>
    </submittedName>
</protein>
<proteinExistence type="predicted"/>
<dbReference type="Pfam" id="PF03637">
    <property type="entry name" value="Mob1_phocein"/>
    <property type="match status" value="1"/>
</dbReference>
<dbReference type="Gene3D" id="1.20.140.30">
    <property type="entry name" value="MOB kinase activator"/>
    <property type="match status" value="1"/>
</dbReference>
<accession>A0A7S4U8T7</accession>
<reference evidence="1" key="1">
    <citation type="submission" date="2021-01" db="EMBL/GenBank/DDBJ databases">
        <authorList>
            <person name="Corre E."/>
            <person name="Pelletier E."/>
            <person name="Niang G."/>
            <person name="Scheremetjew M."/>
            <person name="Finn R."/>
            <person name="Kale V."/>
            <person name="Holt S."/>
            <person name="Cochrane G."/>
            <person name="Meng A."/>
            <person name="Brown T."/>
            <person name="Cohen L."/>
        </authorList>
    </citation>
    <scope>NUCLEOTIDE SEQUENCE</scope>
    <source>
        <strain evidence="1">SoJaBio B1-5/56/2</strain>
    </source>
</reference>
<name>A0A7S4U8T7_9EUKA</name>
<evidence type="ECO:0000313" key="1">
    <source>
        <dbReference type="EMBL" id="CAE2340057.1"/>
    </source>
</evidence>
<dbReference type="PANTHER" id="PTHR22599">
    <property type="entry name" value="MPS ONE BINDER KINASE ACTIVATOR-LIKE MOB"/>
    <property type="match status" value="1"/>
</dbReference>
<dbReference type="InterPro" id="IPR036703">
    <property type="entry name" value="MOB_kinase_act_sf"/>
</dbReference>
<dbReference type="AlphaFoldDB" id="A0A7S4U8T7"/>
<dbReference type="InterPro" id="IPR005301">
    <property type="entry name" value="MOB_kinase_act_fam"/>
</dbReference>
<dbReference type="SMART" id="SM01388">
    <property type="entry name" value="Mob1_phocein"/>
    <property type="match status" value="1"/>
</dbReference>
<dbReference type="FunFam" id="1.20.140.30:FF:000001">
    <property type="entry name" value="MOB kinase activator 1A"/>
    <property type="match status" value="1"/>
</dbReference>
<organism evidence="1">
    <name type="scientific">Paramoeba aestuarina</name>
    <dbReference type="NCBI Taxonomy" id="180227"/>
    <lineage>
        <taxon>Eukaryota</taxon>
        <taxon>Amoebozoa</taxon>
        <taxon>Discosea</taxon>
        <taxon>Flabellinia</taxon>
        <taxon>Dactylopodida</taxon>
        <taxon>Paramoebidae</taxon>
        <taxon>Paramoeba</taxon>
    </lineage>
</organism>